<accession>E6TE13</accession>
<feature type="domain" description="Phage capsid-like C-terminal" evidence="2">
    <location>
        <begin position="113"/>
        <end position="378"/>
    </location>
</feature>
<dbReference type="Proteomes" id="UP000008916">
    <property type="component" value="Chromosome"/>
</dbReference>
<dbReference type="EMBL" id="CP002385">
    <property type="protein sequence ID" value="ADT99857.1"/>
    <property type="molecule type" value="Genomic_DNA"/>
</dbReference>
<gene>
    <name evidence="3" type="ordered locus">Mspyr1_32460</name>
</gene>
<dbReference type="AlphaFoldDB" id="E6TE13"/>
<dbReference type="SUPFAM" id="SSF56563">
    <property type="entry name" value="Major capsid protein gp5"/>
    <property type="match status" value="1"/>
</dbReference>
<dbReference type="NCBIfam" id="TIGR01554">
    <property type="entry name" value="major_cap_HK97"/>
    <property type="match status" value="1"/>
</dbReference>
<evidence type="ECO:0000313" key="4">
    <source>
        <dbReference type="Proteomes" id="UP000008916"/>
    </source>
</evidence>
<reference evidence="3 4" key="1">
    <citation type="journal article" date="2011" name="Stand. Genomic Sci.">
        <title>Complete genome sequence of Mycobacterium sp. strain (Spyr1) and reclassification to Mycobacterium gilvum Spyr1.</title>
        <authorList>
            <person name="Kallimanis A."/>
            <person name="Karabika E."/>
            <person name="Mavromatis K."/>
            <person name="Lapidus A."/>
            <person name="Labutti K.M."/>
            <person name="Liolios K."/>
            <person name="Ivanova N."/>
            <person name="Goodwin L."/>
            <person name="Woyke T."/>
            <person name="Velentzas A.D."/>
            <person name="Perisynakis A."/>
            <person name="Ouzounis C.C."/>
            <person name="Kyrpides N.C."/>
            <person name="Koukkou A.I."/>
            <person name="Drainas C."/>
        </authorList>
    </citation>
    <scope>NUCLEOTIDE SEQUENCE [LARGE SCALE GENOMIC DNA]</scope>
    <source>
        <strain evidence="4">DSM 45189 / LMG 24558 / Spyr1</strain>
    </source>
</reference>
<keyword evidence="4" id="KW-1185">Reference proteome</keyword>
<proteinExistence type="predicted"/>
<dbReference type="KEGG" id="msp:Mspyr1_32460"/>
<dbReference type="InterPro" id="IPR054612">
    <property type="entry name" value="Phage_capsid-like_C"/>
</dbReference>
<organism evidence="3 4">
    <name type="scientific">Mycolicibacterium gilvum (strain DSM 45189 / LMG 24558 / Spyr1)</name>
    <name type="common">Mycobacterium gilvum</name>
    <dbReference type="NCBI Taxonomy" id="278137"/>
    <lineage>
        <taxon>Bacteria</taxon>
        <taxon>Bacillati</taxon>
        <taxon>Actinomycetota</taxon>
        <taxon>Actinomycetes</taxon>
        <taxon>Mycobacteriales</taxon>
        <taxon>Mycobacteriaceae</taxon>
        <taxon>Mycolicibacterium</taxon>
    </lineage>
</organism>
<evidence type="ECO:0000256" key="1">
    <source>
        <dbReference type="ARBA" id="ARBA00004328"/>
    </source>
</evidence>
<dbReference type="Gene3D" id="3.30.2400.10">
    <property type="entry name" value="Major capsid protein gp5"/>
    <property type="match status" value="1"/>
</dbReference>
<evidence type="ECO:0000259" key="2">
    <source>
        <dbReference type="Pfam" id="PF05065"/>
    </source>
</evidence>
<dbReference type="Gene3D" id="3.30.2320.10">
    <property type="entry name" value="hypothetical protein PF0899 domain"/>
    <property type="match status" value="1"/>
</dbReference>
<sequence>MSPFVQQTHAFKEREALLNRVEASKRSHLNANEDRAFTEICARLRDLDLDIKDEKAKEQRQANLSPEAKRVIANQWVDLGDGSSWAFRAAKALGALGVGENRGVVSGSINAPALVSPSITPKSRPVRLVDLLVNRTTLTEAATFEYLRQTLRTNAAAPVADLATKPTSTFTLVPIPDRARVLAHLSEPFPIRYFMDHLDVVQWLEVEMEQGVLSALESQVISGSGSGENLTGVLNVAGTTQVAFATDVPTTLRKAITALQAIGVQPKAWAINPADAEALDLLKEGTEGVGFLLDGVNNGTANSGNVLGDSSIQRVISPSVPAGQAILADWNAVRLYVREDIKLDFDYSGENFTKNQAVARAEMRVGLGHLHPASFAIADLTA</sequence>
<dbReference type="HOGENOM" id="CLU_055105_0_0_11"/>
<dbReference type="Pfam" id="PF05065">
    <property type="entry name" value="Phage_capsid"/>
    <property type="match status" value="1"/>
</dbReference>
<dbReference type="InterPro" id="IPR024455">
    <property type="entry name" value="Phage_capsid"/>
</dbReference>
<protein>
    <recommendedName>
        <fullName evidence="2">Phage capsid-like C-terminal domain-containing protein</fullName>
    </recommendedName>
</protein>
<evidence type="ECO:0000313" key="3">
    <source>
        <dbReference type="EMBL" id="ADT99857.1"/>
    </source>
</evidence>
<name>E6TE13_MYCSR</name>
<comment type="subcellular location">
    <subcellularLocation>
        <location evidence="1">Virion</location>
    </subcellularLocation>
</comment>